<feature type="transmembrane region" description="Helical" evidence="6">
    <location>
        <begin position="354"/>
        <end position="376"/>
    </location>
</feature>
<feature type="transmembrane region" description="Helical" evidence="6">
    <location>
        <begin position="827"/>
        <end position="845"/>
    </location>
</feature>
<sequence length="862" mass="97230">MSRKDQPPRWLDRLLERFCTPNLWEEVQGDLHERYQLRIKRTSKTKADWLYFRDIFSYLRPSIFKRRHSPKPVLTDMLRNYFLIAFRNLTRQKAFSVINILGLSVGMACSILILLWVQDELSYDRFHTHADQLYRLTINASGVDAAITPVPTAALLADKLPEIKNTVRLHSDTHILGVGDRKFEEEGIYYADSTFFDVFSFPLVKGDVRTALNRPDGIIITERMAQKYFGQEDALGKTIRKDNQDELVVIGVLADIPSTSHLQFDFILPMSFLARTNYDLKNNNWNNFDFYTYIQLEDKTNTSPTSLANLEKRIGKLIEKNIPLRVDFKLQPVLSIHLNSHLLRDVAGNGNIQYVRIFSVVAVFILIVACINFMNLATARSAKRAKEVGLRKVVGADRIQLIGQFLAESSLISFISLLVAVVLVWLLIPFFNILSDKQLTLNFLDTNLLLIIGAIAITTGLLSGSYPALFLSKFQPIKVLKGNLTIAGGGSWLRNGLVVCQFVVSIIMLVGTTVVYNQLQFIKQRNLGFDKENLLYVQMTGELWSKQQAFKNELKQNPLTQNFAISLDLPTNLATGVVDVFWEGKNPQSQPLFPTMAVDAGFIDIFKMKILSGRSFYPDSKADSASYIVNEKALQIMGMNISNAVGKSLTFGGIKGTIIGVVQDFNFKPIQQSIEPMLMHLNTWGGKVIIRTQPNKTEATIQALESIHKKLNPAYPFTYHFIDQDLANLYKTENRMGDLFNAFAVLAIFISCLGLYGLSAFIAEQRTKEIGVRRVLGASVGNIVYLLSQNFTRLLLLAMVIATPLAWYAANNWLEGFAYRINVDWTIFLISCFTALGIAAITVSYESIKAALKNPVKALRNE</sequence>
<evidence type="ECO:0000313" key="9">
    <source>
        <dbReference type="EMBL" id="MDJ1500807.1"/>
    </source>
</evidence>
<dbReference type="EMBL" id="JASJOU010000002">
    <property type="protein sequence ID" value="MDJ1500807.1"/>
    <property type="molecule type" value="Genomic_DNA"/>
</dbReference>
<feature type="domain" description="ABC3 transporter permease C-terminal" evidence="7">
    <location>
        <begin position="360"/>
        <end position="476"/>
    </location>
</feature>
<reference evidence="9" key="1">
    <citation type="submission" date="2023-05" db="EMBL/GenBank/DDBJ databases">
        <authorList>
            <person name="Zhang X."/>
        </authorList>
    </citation>
    <scope>NUCLEOTIDE SEQUENCE</scope>
    <source>
        <strain evidence="9">BD1B2-1</strain>
    </source>
</reference>
<keyword evidence="10" id="KW-1185">Reference proteome</keyword>
<dbReference type="Pfam" id="PF02687">
    <property type="entry name" value="FtsX"/>
    <property type="match status" value="2"/>
</dbReference>
<evidence type="ECO:0000256" key="5">
    <source>
        <dbReference type="ARBA" id="ARBA00023136"/>
    </source>
</evidence>
<dbReference type="InterPro" id="IPR047699">
    <property type="entry name" value="Permease_put_prefix"/>
</dbReference>
<protein>
    <submittedName>
        <fullName evidence="9">ABC transporter permease</fullName>
    </submittedName>
</protein>
<accession>A0AAE3UEZ1</accession>
<evidence type="ECO:0000256" key="1">
    <source>
        <dbReference type="ARBA" id="ARBA00004651"/>
    </source>
</evidence>
<evidence type="ECO:0000259" key="8">
    <source>
        <dbReference type="Pfam" id="PF12704"/>
    </source>
</evidence>
<feature type="transmembrane region" description="Helical" evidence="6">
    <location>
        <begin position="448"/>
        <end position="471"/>
    </location>
</feature>
<feature type="transmembrane region" description="Helical" evidence="6">
    <location>
        <begin position="739"/>
        <end position="762"/>
    </location>
</feature>
<dbReference type="NCBIfam" id="NF038404">
    <property type="entry name" value="perm_prefix_2"/>
    <property type="match status" value="1"/>
</dbReference>
<feature type="domain" description="MacB-like periplasmic core" evidence="8">
    <location>
        <begin position="499"/>
        <end position="703"/>
    </location>
</feature>
<comment type="subcellular location">
    <subcellularLocation>
        <location evidence="1">Cell membrane</location>
        <topology evidence="1">Multi-pass membrane protein</topology>
    </subcellularLocation>
</comment>
<evidence type="ECO:0000256" key="4">
    <source>
        <dbReference type="ARBA" id="ARBA00022989"/>
    </source>
</evidence>
<feature type="transmembrane region" description="Helical" evidence="6">
    <location>
        <begin position="97"/>
        <end position="117"/>
    </location>
</feature>
<dbReference type="PANTHER" id="PTHR30572">
    <property type="entry name" value="MEMBRANE COMPONENT OF TRANSPORTER-RELATED"/>
    <property type="match status" value="1"/>
</dbReference>
<dbReference type="InterPro" id="IPR050250">
    <property type="entry name" value="Macrolide_Exporter_MacB"/>
</dbReference>
<dbReference type="InterPro" id="IPR003838">
    <property type="entry name" value="ABC3_permease_C"/>
</dbReference>
<dbReference type="RefSeq" id="WP_314510337.1">
    <property type="nucleotide sequence ID" value="NZ_JASJOU010000002.1"/>
</dbReference>
<dbReference type="PANTHER" id="PTHR30572:SF18">
    <property type="entry name" value="ABC-TYPE MACROLIDE FAMILY EXPORT SYSTEM PERMEASE COMPONENT 2"/>
    <property type="match status" value="1"/>
</dbReference>
<dbReference type="GO" id="GO:0022857">
    <property type="term" value="F:transmembrane transporter activity"/>
    <property type="evidence" value="ECO:0007669"/>
    <property type="project" value="TreeGrafter"/>
</dbReference>
<keyword evidence="3 6" id="KW-0812">Transmembrane</keyword>
<evidence type="ECO:0000256" key="3">
    <source>
        <dbReference type="ARBA" id="ARBA00022692"/>
    </source>
</evidence>
<feature type="transmembrane region" description="Helical" evidence="6">
    <location>
        <begin position="405"/>
        <end position="428"/>
    </location>
</feature>
<dbReference type="AlphaFoldDB" id="A0AAE3UEZ1"/>
<feature type="transmembrane region" description="Helical" evidence="6">
    <location>
        <begin position="492"/>
        <end position="516"/>
    </location>
</feature>
<dbReference type="Proteomes" id="UP001232063">
    <property type="component" value="Unassembled WGS sequence"/>
</dbReference>
<comment type="caution">
    <text evidence="9">The sequence shown here is derived from an EMBL/GenBank/DDBJ whole genome shotgun (WGS) entry which is preliminary data.</text>
</comment>
<evidence type="ECO:0000259" key="7">
    <source>
        <dbReference type="Pfam" id="PF02687"/>
    </source>
</evidence>
<gene>
    <name evidence="9" type="ORF">QNI22_09120</name>
</gene>
<keyword evidence="5 6" id="KW-0472">Membrane</keyword>
<evidence type="ECO:0000256" key="2">
    <source>
        <dbReference type="ARBA" id="ARBA00022475"/>
    </source>
</evidence>
<feature type="domain" description="MacB-like periplasmic core" evidence="8">
    <location>
        <begin position="96"/>
        <end position="303"/>
    </location>
</feature>
<feature type="domain" description="ABC3 transporter permease C-terminal" evidence="7">
    <location>
        <begin position="742"/>
        <end position="854"/>
    </location>
</feature>
<proteinExistence type="predicted"/>
<evidence type="ECO:0000313" key="10">
    <source>
        <dbReference type="Proteomes" id="UP001232063"/>
    </source>
</evidence>
<dbReference type="GO" id="GO:0005886">
    <property type="term" value="C:plasma membrane"/>
    <property type="evidence" value="ECO:0007669"/>
    <property type="project" value="UniProtKB-SubCell"/>
</dbReference>
<keyword evidence="2" id="KW-1003">Cell membrane</keyword>
<dbReference type="Pfam" id="PF12704">
    <property type="entry name" value="MacB_PCD"/>
    <property type="match status" value="2"/>
</dbReference>
<feature type="transmembrane region" description="Helical" evidence="6">
    <location>
        <begin position="783"/>
        <end position="807"/>
    </location>
</feature>
<name>A0AAE3UEZ1_9BACT</name>
<dbReference type="InterPro" id="IPR025857">
    <property type="entry name" value="MacB_PCD"/>
</dbReference>
<keyword evidence="4 6" id="KW-1133">Transmembrane helix</keyword>
<evidence type="ECO:0000256" key="6">
    <source>
        <dbReference type="SAM" id="Phobius"/>
    </source>
</evidence>
<organism evidence="9 10">
    <name type="scientific">Xanthocytophaga agilis</name>
    <dbReference type="NCBI Taxonomy" id="3048010"/>
    <lineage>
        <taxon>Bacteria</taxon>
        <taxon>Pseudomonadati</taxon>
        <taxon>Bacteroidota</taxon>
        <taxon>Cytophagia</taxon>
        <taxon>Cytophagales</taxon>
        <taxon>Rhodocytophagaceae</taxon>
        <taxon>Xanthocytophaga</taxon>
    </lineage>
</organism>